<evidence type="ECO:0000259" key="3">
    <source>
        <dbReference type="SMART" id="SM00454"/>
    </source>
</evidence>
<dbReference type="CDD" id="cd09487">
    <property type="entry name" value="SAM_superfamily"/>
    <property type="match status" value="1"/>
</dbReference>
<feature type="compositionally biased region" description="Polar residues" evidence="1">
    <location>
        <begin position="215"/>
        <end position="228"/>
    </location>
</feature>
<feature type="compositionally biased region" description="Basic and acidic residues" evidence="1">
    <location>
        <begin position="477"/>
        <end position="492"/>
    </location>
</feature>
<dbReference type="InterPro" id="IPR013761">
    <property type="entry name" value="SAM/pointed_sf"/>
</dbReference>
<sequence>MASGRTVRQVKHGERLRRSQNSLTLSSTFDKCLIQSYKSSSTCKPLVEVDGYGPYKPVPPPKPLPQQSSSSASPPPYRMPPYPLFNEPSIPGATGLDNSSISVNIATAQGFQTHSNKFPIEREVILSSADKNSKIPILQEYKKRSKATIAPDVPPKQMAAWTQAQGQISIQSQILSPDQIHSGHTHTPQQNNVHNGTEQNSIYRTPYLSAHEFYNGQNTGAVPRSNWQGAEVTRPSPAPRQYSQNEECQNQSQNVMISVEQPKDNNQKDAIKSGKSVTKTYHTIKDLISNRFRGGKDISDDKSEETGLNNVTDELRRSARSIDRLGDDYSDDIVNFKKTAGEQGIYGKPRTEPNVQQLHYNQQLIQQHILAQQATQSRQQTMQQYQIAQNLKAQSFYTNPQMSQARSQEMLAQCTPEQLYYQSSYGATPQRPVQRYGISQTAEQNYILMHHAQTGEQVNERYIDERRIGIEKRSAQQLERDNLRQRSFEARRTTSQPQLACEDEIKNEVTDNRMQMQSHARRGSHGNLIETMFVNNEDAEKDSDDGGFLKRINPNEKQQKETNDQVVKDKHETNESQDSTYNDSKVPDALMGSPRKRLEGEIERIEGVYNIGQKSCKTKSEDVKAKKQTGESGASSDYDKPGQSSSNADSGRGSAAYSSGRRPGGVGILCNDSPDLHRAKSNFKDLYHSSQDSEWVDVVENELRTILEPKLHELSLQGNGVGVSNSTLSESISSMTPPLPPLSPGDQSSPNTTPRNSVKFKKHSSLPYGSKPDYTHENYNKLHKAHPSNGATRWPNPSQKQRIGKKIDHNSTFRNKQTFGFDNTDITSTTTRSLDLESMLDNQSDSDGDISTTDARAIRKQLESLEGMYSEVLKILGVKKYMGRYQPSDPRFSKRRYGSISSLPSSSVSSRPIRDKRRAHEDRKKVKDIRGINKRFQRLESHVVTLARSVAHLSSEMRTQHLMIQEMETIRGEIASLRTQTNMLNVRSQSANRAANGSKDLPNLTNPTRVKKLTKFFGDEPPLLRLFLRKLGYEKYANFFENEKVGMVELPYLSEERLQKMGVPLGPRLRILQEAQISRNKNSINVIEPFLFTRTRCGAKRTSLNYKFDNLKYGFYTWAIINFLMRLASTSVAYFGKYSIGTFENTRISSNMLSGSAFGWFLGTSLIVLVALKGIVEKRYMLIYPYIVVLIVEVVVFLAATIYLCIESSLWHLIDFFLIGIINTYTIVCLISLYQYVKQLEKNKRQVENLPFKNV</sequence>
<feature type="region of interest" description="Disordered" evidence="1">
    <location>
        <begin position="884"/>
        <end position="925"/>
    </location>
</feature>
<gene>
    <name evidence="4" type="ORF">RN001_004091</name>
</gene>
<keyword evidence="2" id="KW-0812">Transmembrane</keyword>
<dbReference type="EMBL" id="JARPUR010000001">
    <property type="protein sequence ID" value="KAK4887820.1"/>
    <property type="molecule type" value="Genomic_DNA"/>
</dbReference>
<feature type="region of interest" description="Disordered" evidence="1">
    <location>
        <begin position="615"/>
        <end position="669"/>
    </location>
</feature>
<feature type="region of interest" description="Disordered" evidence="1">
    <location>
        <begin position="538"/>
        <end position="597"/>
    </location>
</feature>
<keyword evidence="2" id="KW-1133">Transmembrane helix</keyword>
<feature type="region of interest" description="Disordered" evidence="1">
    <location>
        <begin position="477"/>
        <end position="499"/>
    </location>
</feature>
<feature type="region of interest" description="Disordered" evidence="1">
    <location>
        <begin position="1"/>
        <end position="22"/>
    </location>
</feature>
<dbReference type="Gene3D" id="1.10.150.50">
    <property type="entry name" value="Transcription Factor, Ets-1"/>
    <property type="match status" value="1"/>
</dbReference>
<proteinExistence type="predicted"/>
<organism evidence="4 5">
    <name type="scientific">Aquatica leii</name>
    <dbReference type="NCBI Taxonomy" id="1421715"/>
    <lineage>
        <taxon>Eukaryota</taxon>
        <taxon>Metazoa</taxon>
        <taxon>Ecdysozoa</taxon>
        <taxon>Arthropoda</taxon>
        <taxon>Hexapoda</taxon>
        <taxon>Insecta</taxon>
        <taxon>Pterygota</taxon>
        <taxon>Neoptera</taxon>
        <taxon>Endopterygota</taxon>
        <taxon>Coleoptera</taxon>
        <taxon>Polyphaga</taxon>
        <taxon>Elateriformia</taxon>
        <taxon>Elateroidea</taxon>
        <taxon>Lampyridae</taxon>
        <taxon>Luciolinae</taxon>
        <taxon>Aquatica</taxon>
    </lineage>
</organism>
<feature type="compositionally biased region" description="Basic and acidic residues" evidence="1">
    <location>
        <begin position="618"/>
        <end position="629"/>
    </location>
</feature>
<reference evidence="5" key="1">
    <citation type="submission" date="2023-01" db="EMBL/GenBank/DDBJ databases">
        <title>Key to firefly adult light organ development and bioluminescence: homeobox transcription factors regulate luciferase expression and transportation to peroxisome.</title>
        <authorList>
            <person name="Fu X."/>
        </authorList>
    </citation>
    <scope>NUCLEOTIDE SEQUENCE [LARGE SCALE GENOMIC DNA]</scope>
</reference>
<feature type="region of interest" description="Disordered" evidence="1">
    <location>
        <begin position="215"/>
        <end position="250"/>
    </location>
</feature>
<feature type="transmembrane region" description="Helical" evidence="2">
    <location>
        <begin position="1157"/>
        <end position="1176"/>
    </location>
</feature>
<feature type="compositionally biased region" description="Basic and acidic residues" evidence="1">
    <location>
        <begin position="553"/>
        <end position="574"/>
    </location>
</feature>
<dbReference type="AlphaFoldDB" id="A0AAN7ST54"/>
<evidence type="ECO:0000256" key="1">
    <source>
        <dbReference type="SAM" id="MobiDB-lite"/>
    </source>
</evidence>
<dbReference type="Proteomes" id="UP001353858">
    <property type="component" value="Unassembled WGS sequence"/>
</dbReference>
<dbReference type="InterPro" id="IPR001660">
    <property type="entry name" value="SAM"/>
</dbReference>
<feature type="compositionally biased region" description="Polar residues" evidence="1">
    <location>
        <begin position="717"/>
        <end position="730"/>
    </location>
</feature>
<evidence type="ECO:0000256" key="2">
    <source>
        <dbReference type="SAM" id="Phobius"/>
    </source>
</evidence>
<dbReference type="SMART" id="SM00454">
    <property type="entry name" value="SAM"/>
    <property type="match status" value="1"/>
</dbReference>
<name>A0AAN7ST54_9COLE</name>
<evidence type="ECO:0000313" key="5">
    <source>
        <dbReference type="Proteomes" id="UP001353858"/>
    </source>
</evidence>
<feature type="compositionally biased region" description="Low complexity" evidence="1">
    <location>
        <begin position="899"/>
        <end position="910"/>
    </location>
</feature>
<accession>A0AAN7ST54</accession>
<feature type="domain" description="SAM" evidence="3">
    <location>
        <begin position="1017"/>
        <end position="1081"/>
    </location>
</feature>
<dbReference type="Pfam" id="PF00536">
    <property type="entry name" value="SAM_1"/>
    <property type="match status" value="1"/>
</dbReference>
<evidence type="ECO:0000313" key="4">
    <source>
        <dbReference type="EMBL" id="KAK4887820.1"/>
    </source>
</evidence>
<keyword evidence="2" id="KW-0472">Membrane</keyword>
<comment type="caution">
    <text evidence="4">The sequence shown here is derived from an EMBL/GenBank/DDBJ whole genome shotgun (WGS) entry which is preliminary data.</text>
</comment>
<feature type="region of interest" description="Disordered" evidence="1">
    <location>
        <begin position="717"/>
        <end position="804"/>
    </location>
</feature>
<feature type="region of interest" description="Disordered" evidence="1">
    <location>
        <begin position="49"/>
        <end position="79"/>
    </location>
</feature>
<feature type="compositionally biased region" description="Low complexity" evidence="1">
    <location>
        <begin position="241"/>
        <end position="250"/>
    </location>
</feature>
<keyword evidence="5" id="KW-1185">Reference proteome</keyword>
<feature type="compositionally biased region" description="Polar residues" evidence="1">
    <location>
        <begin position="789"/>
        <end position="801"/>
    </location>
</feature>
<feature type="transmembrane region" description="Helical" evidence="2">
    <location>
        <begin position="1182"/>
        <end position="1206"/>
    </location>
</feature>
<protein>
    <recommendedName>
        <fullName evidence="3">SAM domain-containing protein</fullName>
    </recommendedName>
</protein>
<dbReference type="SUPFAM" id="SSF47769">
    <property type="entry name" value="SAM/Pointed domain"/>
    <property type="match status" value="1"/>
</dbReference>
<feature type="transmembrane region" description="Helical" evidence="2">
    <location>
        <begin position="1213"/>
        <end position="1237"/>
    </location>
</feature>
<feature type="compositionally biased region" description="Low complexity" evidence="1">
    <location>
        <begin position="648"/>
        <end position="661"/>
    </location>
</feature>